<name>A0AAV6W5T6_9LAMI</name>
<evidence type="ECO:0000256" key="1">
    <source>
        <dbReference type="ARBA" id="ARBA00009005"/>
    </source>
</evidence>
<gene>
    <name evidence="4" type="ORF">BUALT_BualtUnG0007200</name>
</gene>
<organism evidence="4 5">
    <name type="scientific">Buddleja alternifolia</name>
    <dbReference type="NCBI Taxonomy" id="168488"/>
    <lineage>
        <taxon>Eukaryota</taxon>
        <taxon>Viridiplantae</taxon>
        <taxon>Streptophyta</taxon>
        <taxon>Embryophyta</taxon>
        <taxon>Tracheophyta</taxon>
        <taxon>Spermatophyta</taxon>
        <taxon>Magnoliopsida</taxon>
        <taxon>eudicotyledons</taxon>
        <taxon>Gunneridae</taxon>
        <taxon>Pentapetalae</taxon>
        <taxon>asterids</taxon>
        <taxon>lamiids</taxon>
        <taxon>Lamiales</taxon>
        <taxon>Scrophulariaceae</taxon>
        <taxon>Buddlejeae</taxon>
        <taxon>Buddleja</taxon>
    </lineage>
</organism>
<feature type="domain" description="Peptidase C14 caspase" evidence="3">
    <location>
        <begin position="1"/>
        <end position="94"/>
    </location>
</feature>
<keyword evidence="5" id="KW-1185">Reference proteome</keyword>
<comment type="similarity">
    <text evidence="1">Belongs to the peptidase C14B family.</text>
</comment>
<dbReference type="AlphaFoldDB" id="A0AAV6W5T6"/>
<dbReference type="Pfam" id="PF00656">
    <property type="entry name" value="Peptidase_C14"/>
    <property type="match status" value="1"/>
</dbReference>
<dbReference type="EMBL" id="WHWC01000073">
    <property type="protein sequence ID" value="KAG8363079.1"/>
    <property type="molecule type" value="Genomic_DNA"/>
</dbReference>
<protein>
    <recommendedName>
        <fullName evidence="3">Peptidase C14 caspase domain-containing protein</fullName>
    </recommendedName>
</protein>
<dbReference type="Proteomes" id="UP000826271">
    <property type="component" value="Unassembled WGS sequence"/>
</dbReference>
<sequence length="123" mass="13516">MDNLVKSAEPGDFLFVHYSGHGTRLPAETGGDECIVPTNMNLITDNDFRDLVDQVPEGCQITIVSNSCHSGGLIDEAKEQIGESFKENREDEEENSEFGSGSSHVACTHPKMKEKTNRKSMPT</sequence>
<evidence type="ECO:0000259" key="3">
    <source>
        <dbReference type="Pfam" id="PF00656"/>
    </source>
</evidence>
<dbReference type="GO" id="GO:0005737">
    <property type="term" value="C:cytoplasm"/>
    <property type="evidence" value="ECO:0007669"/>
    <property type="project" value="TreeGrafter"/>
</dbReference>
<reference evidence="4" key="1">
    <citation type="submission" date="2019-10" db="EMBL/GenBank/DDBJ databases">
        <authorList>
            <person name="Zhang R."/>
            <person name="Pan Y."/>
            <person name="Wang J."/>
            <person name="Ma R."/>
            <person name="Yu S."/>
        </authorList>
    </citation>
    <scope>NUCLEOTIDE SEQUENCE</scope>
    <source>
        <strain evidence="4">LA-IB0</strain>
        <tissue evidence="4">Leaf</tissue>
    </source>
</reference>
<dbReference type="InterPro" id="IPR050452">
    <property type="entry name" value="Metacaspase"/>
</dbReference>
<accession>A0AAV6W5T6</accession>
<dbReference type="GO" id="GO:0006508">
    <property type="term" value="P:proteolysis"/>
    <property type="evidence" value="ECO:0007669"/>
    <property type="project" value="InterPro"/>
</dbReference>
<dbReference type="PANTHER" id="PTHR48104">
    <property type="entry name" value="METACASPASE-4"/>
    <property type="match status" value="1"/>
</dbReference>
<comment type="caution">
    <text evidence="4">The sequence shown here is derived from an EMBL/GenBank/DDBJ whole genome shotgun (WGS) entry which is preliminary data.</text>
</comment>
<evidence type="ECO:0000256" key="2">
    <source>
        <dbReference type="SAM" id="MobiDB-lite"/>
    </source>
</evidence>
<dbReference type="GO" id="GO:0004197">
    <property type="term" value="F:cysteine-type endopeptidase activity"/>
    <property type="evidence" value="ECO:0007669"/>
    <property type="project" value="InterPro"/>
</dbReference>
<dbReference type="PANTHER" id="PTHR48104:SF30">
    <property type="entry name" value="METACASPASE-1"/>
    <property type="match status" value="1"/>
</dbReference>
<dbReference type="Gene3D" id="3.40.50.1460">
    <property type="match status" value="1"/>
</dbReference>
<proteinExistence type="inferred from homology"/>
<evidence type="ECO:0000313" key="4">
    <source>
        <dbReference type="EMBL" id="KAG8363079.1"/>
    </source>
</evidence>
<dbReference type="InterPro" id="IPR011600">
    <property type="entry name" value="Pept_C14_caspase"/>
</dbReference>
<evidence type="ECO:0000313" key="5">
    <source>
        <dbReference type="Proteomes" id="UP000826271"/>
    </source>
</evidence>
<feature type="region of interest" description="Disordered" evidence="2">
    <location>
        <begin position="81"/>
        <end position="123"/>
    </location>
</feature>